<dbReference type="KEGG" id="adl:AURDEDRAFT_184983"/>
<protein>
    <submittedName>
        <fullName evidence="2">Uncharacterized protein</fullName>
    </submittedName>
</protein>
<feature type="compositionally biased region" description="Pro residues" evidence="1">
    <location>
        <begin position="599"/>
        <end position="620"/>
    </location>
</feature>
<evidence type="ECO:0000256" key="1">
    <source>
        <dbReference type="SAM" id="MobiDB-lite"/>
    </source>
</evidence>
<keyword evidence="3" id="KW-1185">Reference proteome</keyword>
<sequence length="652" mass="71149">MASQLATPLPVDSIYIALTPPQPITHKEAYAADVLRHKLWTPETRDLNDHRVEPGIYLHKGAIWEKIYVPETEIAHDDRRAAGQPAGKPAVAPPPPVVLPGHIATTTHLLSAHAPLPISAHMPLPAQPHPDPLPAPRRGYATNTNYFVPDRRIKEEEGVTRIYTGRLSEILAEDGLQHNFSTHTIKLTLHPGNSLDPVTVLGDSGLKVVEHDLWLDTAAADTWVFSNLLWQELILLAGSGPQPELEVMRREYEKKNMMVYPDYEPGPLDRAMLKYGVTEENSSSGARLLPRDGGNRIIVLSISVIVKRALCAIALQHWQSPLRVVNFAIGVVDAADDMHIRAPYDGLLGLSRGTTQDFMCFGGYRNPQHTDPLIWRDLDCQPSSAAWDVSLVKILVFDSTNRRLLVDYDNRARSVLVDSASLVIRFVFLSGGREVSVDGQAARFLISSDYVPGDYPAIDVCPSDRLIFGLNFFRTFIVGFKDGLMPRISLAKHPDVEQELISACHGSHNLRVRPQPQADSAQQDRAQGSGLPPSRRAPEPSGGPTHASAPAATAAAAGPSASRELRRPPSPDTEHGIPPPRNPGEHVPSHQRTVVPFPGSQPPPALSQVPVPPPVIPPAPGGHGASSSQRRRTTSKTVIDGVKNWLGKHGKH</sequence>
<feature type="compositionally biased region" description="Low complexity" evidence="1">
    <location>
        <begin position="540"/>
        <end position="562"/>
    </location>
</feature>
<evidence type="ECO:0000313" key="2">
    <source>
        <dbReference type="EMBL" id="EJD44507.1"/>
    </source>
</evidence>
<gene>
    <name evidence="2" type="ORF">AURDEDRAFT_184983</name>
</gene>
<dbReference type="InParanoid" id="J0WYY6"/>
<proteinExistence type="predicted"/>
<evidence type="ECO:0000313" key="3">
    <source>
        <dbReference type="Proteomes" id="UP000006514"/>
    </source>
</evidence>
<feature type="compositionally biased region" description="Basic and acidic residues" evidence="1">
    <location>
        <begin position="563"/>
        <end position="575"/>
    </location>
</feature>
<feature type="region of interest" description="Disordered" evidence="1">
    <location>
        <begin position="510"/>
        <end position="652"/>
    </location>
</feature>
<name>J0WYY6_AURST</name>
<dbReference type="SUPFAM" id="SSF50630">
    <property type="entry name" value="Acid proteases"/>
    <property type="match status" value="1"/>
</dbReference>
<reference evidence="3" key="1">
    <citation type="journal article" date="2012" name="Science">
        <title>The Paleozoic origin of enzymatic lignin decomposition reconstructed from 31 fungal genomes.</title>
        <authorList>
            <person name="Floudas D."/>
            <person name="Binder M."/>
            <person name="Riley R."/>
            <person name="Barry K."/>
            <person name="Blanchette R.A."/>
            <person name="Henrissat B."/>
            <person name="Martinez A.T."/>
            <person name="Otillar R."/>
            <person name="Spatafora J.W."/>
            <person name="Yadav J.S."/>
            <person name="Aerts A."/>
            <person name="Benoit I."/>
            <person name="Boyd A."/>
            <person name="Carlson A."/>
            <person name="Copeland A."/>
            <person name="Coutinho P.M."/>
            <person name="de Vries R.P."/>
            <person name="Ferreira P."/>
            <person name="Findley K."/>
            <person name="Foster B."/>
            <person name="Gaskell J."/>
            <person name="Glotzer D."/>
            <person name="Gorecki P."/>
            <person name="Heitman J."/>
            <person name="Hesse C."/>
            <person name="Hori C."/>
            <person name="Igarashi K."/>
            <person name="Jurgens J.A."/>
            <person name="Kallen N."/>
            <person name="Kersten P."/>
            <person name="Kohler A."/>
            <person name="Kuees U."/>
            <person name="Kumar T.K.A."/>
            <person name="Kuo A."/>
            <person name="LaButti K."/>
            <person name="Larrondo L.F."/>
            <person name="Lindquist E."/>
            <person name="Ling A."/>
            <person name="Lombard V."/>
            <person name="Lucas S."/>
            <person name="Lundell T."/>
            <person name="Martin R."/>
            <person name="McLaughlin D.J."/>
            <person name="Morgenstern I."/>
            <person name="Morin E."/>
            <person name="Murat C."/>
            <person name="Nagy L.G."/>
            <person name="Nolan M."/>
            <person name="Ohm R.A."/>
            <person name="Patyshakuliyeva A."/>
            <person name="Rokas A."/>
            <person name="Ruiz-Duenas F.J."/>
            <person name="Sabat G."/>
            <person name="Salamov A."/>
            <person name="Samejima M."/>
            <person name="Schmutz J."/>
            <person name="Slot J.C."/>
            <person name="St John F."/>
            <person name="Stenlid J."/>
            <person name="Sun H."/>
            <person name="Sun S."/>
            <person name="Syed K."/>
            <person name="Tsang A."/>
            <person name="Wiebenga A."/>
            <person name="Young D."/>
            <person name="Pisabarro A."/>
            <person name="Eastwood D.C."/>
            <person name="Martin F."/>
            <person name="Cullen D."/>
            <person name="Grigoriev I.V."/>
            <person name="Hibbett D.S."/>
        </authorList>
    </citation>
    <scope>NUCLEOTIDE SEQUENCE [LARGE SCALE GENOMIC DNA]</scope>
    <source>
        <strain evidence="3">TFB10046</strain>
    </source>
</reference>
<feature type="compositionally biased region" description="Polar residues" evidence="1">
    <location>
        <begin position="517"/>
        <end position="526"/>
    </location>
</feature>
<dbReference type="AlphaFoldDB" id="J0WYY6"/>
<dbReference type="EMBL" id="JH687770">
    <property type="protein sequence ID" value="EJD44507.1"/>
    <property type="molecule type" value="Genomic_DNA"/>
</dbReference>
<dbReference type="InterPro" id="IPR021109">
    <property type="entry name" value="Peptidase_aspartic_dom_sf"/>
</dbReference>
<dbReference type="Proteomes" id="UP000006514">
    <property type="component" value="Unassembled WGS sequence"/>
</dbReference>
<accession>J0WYY6</accession>
<organism evidence="2 3">
    <name type="scientific">Auricularia subglabra (strain TFB-10046 / SS5)</name>
    <name type="common">White-rot fungus</name>
    <name type="synonym">Auricularia delicata (strain TFB10046)</name>
    <dbReference type="NCBI Taxonomy" id="717982"/>
    <lineage>
        <taxon>Eukaryota</taxon>
        <taxon>Fungi</taxon>
        <taxon>Dikarya</taxon>
        <taxon>Basidiomycota</taxon>
        <taxon>Agaricomycotina</taxon>
        <taxon>Agaricomycetes</taxon>
        <taxon>Auriculariales</taxon>
        <taxon>Auriculariaceae</taxon>
        <taxon>Auricularia</taxon>
    </lineage>
</organism>